<dbReference type="SUPFAM" id="SSF48317">
    <property type="entry name" value="Acid phosphatase/Vanadium-dependent haloperoxidase"/>
    <property type="match status" value="1"/>
</dbReference>
<keyword evidence="1" id="KW-0472">Membrane</keyword>
<dbReference type="AlphaFoldDB" id="H5SQ58"/>
<dbReference type="Gene3D" id="1.20.144.10">
    <property type="entry name" value="Phosphatidic acid phosphatase type 2/haloperoxidase"/>
    <property type="match status" value="1"/>
</dbReference>
<evidence type="ECO:0000256" key="1">
    <source>
        <dbReference type="SAM" id="Phobius"/>
    </source>
</evidence>
<accession>H5SQ58</accession>
<reference evidence="3" key="2">
    <citation type="journal article" date="2012" name="PLoS ONE">
        <title>A Deeply Branching Thermophilic Bacterium with an Ancient Acetyl-CoA Pathway Dominates a Subsurface Ecosystem.</title>
        <authorList>
            <person name="Takami H."/>
            <person name="Noguchi H."/>
            <person name="Takaki Y."/>
            <person name="Uchiyama I."/>
            <person name="Toyoda A."/>
            <person name="Nishi S."/>
            <person name="Chee G.-J."/>
            <person name="Arai W."/>
            <person name="Nunoura T."/>
            <person name="Itoh T."/>
            <person name="Hattori M."/>
            <person name="Takai K."/>
        </authorList>
    </citation>
    <scope>NUCLEOTIDE SEQUENCE</scope>
</reference>
<feature type="transmembrane region" description="Helical" evidence="1">
    <location>
        <begin position="59"/>
        <end position="80"/>
    </location>
</feature>
<gene>
    <name evidence="3" type="ORF">HGMM_F55G01C22</name>
</gene>
<reference evidence="3" key="1">
    <citation type="journal article" date="2005" name="Environ. Microbiol.">
        <title>Genetic and functional properties of uncultivated thermophilic crenarchaeotes from a subsurface gold mine as revealed by analysis of genome fragments.</title>
        <authorList>
            <person name="Nunoura T."/>
            <person name="Hirayama H."/>
            <person name="Takami H."/>
            <person name="Oida H."/>
            <person name="Nishi S."/>
            <person name="Shimamura S."/>
            <person name="Suzuki Y."/>
            <person name="Inagaki F."/>
            <person name="Takai K."/>
            <person name="Nealson K.H."/>
            <person name="Horikoshi K."/>
        </authorList>
    </citation>
    <scope>NUCLEOTIDE SEQUENCE</scope>
</reference>
<dbReference type="InterPro" id="IPR000326">
    <property type="entry name" value="PAP2/HPO"/>
</dbReference>
<keyword evidence="1" id="KW-1133">Transmembrane helix</keyword>
<dbReference type="PANTHER" id="PTHR14969">
    <property type="entry name" value="SPHINGOSINE-1-PHOSPHATE PHOSPHOHYDROLASE"/>
    <property type="match status" value="1"/>
</dbReference>
<proteinExistence type="predicted"/>
<feature type="transmembrane region" description="Helical" evidence="1">
    <location>
        <begin position="30"/>
        <end position="53"/>
    </location>
</feature>
<name>H5SQ58_9CHLR</name>
<dbReference type="SMART" id="SM00014">
    <property type="entry name" value="acidPPc"/>
    <property type="match status" value="1"/>
</dbReference>
<dbReference type="Pfam" id="PF01569">
    <property type="entry name" value="PAP2"/>
    <property type="match status" value="1"/>
</dbReference>
<sequence>MSKWSMRLEAWDEAISAQLRLNEHQRLGRMLGAFLAHSGDSWFWGIGLLLLIALGSSFWRSWAVIQLSGIFLLAVLVMGLKFSFRRQRPQGEWGGIYRATDPHSFPSGHAARAIFLAVVTIFLGPSWLAIALLLWAPMVALARVAMGVHYLSDVLGGLLFGLLLALGWVNGLGIR</sequence>
<protein>
    <submittedName>
        <fullName evidence="3">Hypothetical conserved protein</fullName>
    </submittedName>
</protein>
<evidence type="ECO:0000313" key="3">
    <source>
        <dbReference type="EMBL" id="BAL58294.1"/>
    </source>
</evidence>
<dbReference type="InterPro" id="IPR036938">
    <property type="entry name" value="PAP2/HPO_sf"/>
</dbReference>
<feature type="transmembrane region" description="Helical" evidence="1">
    <location>
        <begin position="113"/>
        <end position="136"/>
    </location>
</feature>
<feature type="transmembrane region" description="Helical" evidence="1">
    <location>
        <begin position="148"/>
        <end position="169"/>
    </location>
</feature>
<keyword evidence="1" id="KW-0812">Transmembrane</keyword>
<dbReference type="EMBL" id="AP011799">
    <property type="protein sequence ID" value="BAL58294.1"/>
    <property type="molecule type" value="Genomic_DNA"/>
</dbReference>
<evidence type="ECO:0000259" key="2">
    <source>
        <dbReference type="SMART" id="SM00014"/>
    </source>
</evidence>
<organism evidence="3">
    <name type="scientific">uncultured Chloroflexota bacterium</name>
    <dbReference type="NCBI Taxonomy" id="166587"/>
    <lineage>
        <taxon>Bacteria</taxon>
        <taxon>Bacillati</taxon>
        <taxon>Chloroflexota</taxon>
        <taxon>environmental samples</taxon>
    </lineage>
</organism>
<feature type="domain" description="Phosphatidic acid phosphatase type 2/haloperoxidase" evidence="2">
    <location>
        <begin position="63"/>
        <end position="169"/>
    </location>
</feature>
<dbReference type="PANTHER" id="PTHR14969:SF13">
    <property type="entry name" value="AT30094P"/>
    <property type="match status" value="1"/>
</dbReference>
<dbReference type="GO" id="GO:0042392">
    <property type="term" value="F:sphingosine-1-phosphate phosphatase activity"/>
    <property type="evidence" value="ECO:0007669"/>
    <property type="project" value="TreeGrafter"/>
</dbReference>